<feature type="compositionally biased region" description="Basic residues" evidence="2">
    <location>
        <begin position="634"/>
        <end position="644"/>
    </location>
</feature>
<dbReference type="EMBL" id="JAPFFF010000002">
    <property type="protein sequence ID" value="KAK8895744.1"/>
    <property type="molecule type" value="Genomic_DNA"/>
</dbReference>
<dbReference type="SUPFAM" id="SSF52047">
    <property type="entry name" value="RNI-like"/>
    <property type="match status" value="1"/>
</dbReference>
<dbReference type="Pfam" id="PF13516">
    <property type="entry name" value="LRR_6"/>
    <property type="match status" value="5"/>
</dbReference>
<accession>A0ABR2KX96</accession>
<keyword evidence="1" id="KW-0175">Coiled coil</keyword>
<dbReference type="PANTHER" id="PTHR24114">
    <property type="entry name" value="LEUCINE RICH REPEAT FAMILY PROTEIN"/>
    <property type="match status" value="1"/>
</dbReference>
<dbReference type="SMART" id="SM00368">
    <property type="entry name" value="LRR_RI"/>
    <property type="match status" value="10"/>
</dbReference>
<evidence type="ECO:0000313" key="3">
    <source>
        <dbReference type="EMBL" id="KAK8895744.1"/>
    </source>
</evidence>
<dbReference type="InterPro" id="IPR032675">
    <property type="entry name" value="LRR_dom_sf"/>
</dbReference>
<comment type="caution">
    <text evidence="3">The sequence shown here is derived from an EMBL/GenBank/DDBJ whole genome shotgun (WGS) entry which is preliminary data.</text>
</comment>
<dbReference type="Proteomes" id="UP001470230">
    <property type="component" value="Unassembled WGS sequence"/>
</dbReference>
<organism evidence="3 4">
    <name type="scientific">Tritrichomonas musculus</name>
    <dbReference type="NCBI Taxonomy" id="1915356"/>
    <lineage>
        <taxon>Eukaryota</taxon>
        <taxon>Metamonada</taxon>
        <taxon>Parabasalia</taxon>
        <taxon>Tritrichomonadida</taxon>
        <taxon>Tritrichomonadidae</taxon>
        <taxon>Tritrichomonas</taxon>
    </lineage>
</organism>
<dbReference type="Gene3D" id="3.80.10.10">
    <property type="entry name" value="Ribonuclease Inhibitor"/>
    <property type="match status" value="3"/>
</dbReference>
<feature type="compositionally biased region" description="Basic and acidic residues" evidence="2">
    <location>
        <begin position="645"/>
        <end position="699"/>
    </location>
</feature>
<dbReference type="PANTHER" id="PTHR24114:SF2">
    <property type="entry name" value="F-BOX DOMAIN-CONTAINING PROTEIN-RELATED"/>
    <property type="match status" value="1"/>
</dbReference>
<evidence type="ECO:0000256" key="1">
    <source>
        <dbReference type="SAM" id="Coils"/>
    </source>
</evidence>
<name>A0ABR2KX96_9EUKA</name>
<feature type="compositionally biased region" description="Low complexity" evidence="2">
    <location>
        <begin position="712"/>
        <end position="730"/>
    </location>
</feature>
<protein>
    <submittedName>
        <fullName evidence="3">Leucine-rich repeat-containing protein 74A</fullName>
    </submittedName>
</protein>
<feature type="region of interest" description="Disordered" evidence="2">
    <location>
        <begin position="617"/>
        <end position="757"/>
    </location>
</feature>
<sequence>MKTKKEGDALSEEELLAIFEAKCKDFDLRPTEKLYTRFKKTRGDKARLKVFEMENNSLGPYSAQILTNIAFVHQNFKILCFGGNNFGDKGALAFSELIKATKSVISLDLSSNSFTDVGFQIIFNAMSYNTSIVDLNVGSRNGITRNKIGPLGIKQLSILLSKNRILASLDLSMTELSSENITPLAESLSKNHTLGTLNLSNNNVRSKGTAILLSNLKSSSIVDLILSNNHLTDEISPHVSSFITESSTLKKLDLSSNNLTQRFTTSLSAPLSKPTCHLQELNLSRNAIGGRGISSLGHGIQSNTSLHRLDVSACKIQQAGFIEFCDQFINNEFLVSLTIHHNPIRDDGVTSLAHVIEKHPSLKELDLELCEISDKGCTELFKAASKSPSLVKISVKNNLIRDGLSIQKAVMENSKLLNVNIEYNDIEFNVYSEIQRNLQNNKKLRILAVQPKADDAAQVVHFDTELADVRSDIRLERILIEDLKEQLAQKKQEEQEAIDSSNKTTQRLETKLDEVAQTVNDALYELRNQREQLQKRKQDVELEVTNLSNRLARESEDYRLDVRNFNNLSKKIEQLEEAQEKEMKDLEDKLKDAKLLYADNRRLLETAFQFAKMKPEVEVEVPDSNETEKDNDKKKKKGKSKSKAKNKEKTKNQDQEKSSEKVQDKSTEKDHDKSTEKDHDKSTEKDHDTDEDASKEKPKAKSKAKAKKESTSQKTTAAKKSENSKGAASNKKSKKSEPLENAPAAASGLEDSGVQPS</sequence>
<dbReference type="InterPro" id="IPR052394">
    <property type="entry name" value="LRR-containing"/>
</dbReference>
<keyword evidence="4" id="KW-1185">Reference proteome</keyword>
<proteinExistence type="predicted"/>
<evidence type="ECO:0000256" key="2">
    <source>
        <dbReference type="SAM" id="MobiDB-lite"/>
    </source>
</evidence>
<dbReference type="InterPro" id="IPR001611">
    <property type="entry name" value="Leu-rich_rpt"/>
</dbReference>
<gene>
    <name evidence="3" type="ORF">M9Y10_013628</name>
</gene>
<feature type="coiled-coil region" evidence="1">
    <location>
        <begin position="466"/>
        <end position="603"/>
    </location>
</feature>
<reference evidence="3 4" key="1">
    <citation type="submission" date="2024-04" db="EMBL/GenBank/DDBJ databases">
        <title>Tritrichomonas musculus Genome.</title>
        <authorList>
            <person name="Alves-Ferreira E."/>
            <person name="Grigg M."/>
            <person name="Lorenzi H."/>
            <person name="Galac M."/>
        </authorList>
    </citation>
    <scope>NUCLEOTIDE SEQUENCE [LARGE SCALE GENOMIC DNA]</scope>
    <source>
        <strain evidence="3 4">EAF2021</strain>
    </source>
</reference>
<evidence type="ECO:0000313" key="4">
    <source>
        <dbReference type="Proteomes" id="UP001470230"/>
    </source>
</evidence>